<dbReference type="InterPro" id="IPR058488">
    <property type="entry name" value="DUF8175"/>
</dbReference>
<feature type="compositionally biased region" description="Low complexity" evidence="1">
    <location>
        <begin position="51"/>
        <end position="62"/>
    </location>
</feature>
<accession>I0H0G1</accession>
<dbReference type="HOGENOM" id="CLU_079857_1_0_11"/>
<sequence length="238" mass="25008">MWNKFMASRGTLLAAAAFFVILLVCGVLAVIRSLDGDDPEASRPATPAPSAPSASAAALCPSDTATTVPTTRLPDLRWEQLGPLHLPYSASAGPCQVTETTAAGFAHTPAGAIVAAAQITSRTSITTPLTVATETIEQQVIAGPARDQLLAKTRTQKPVTEETAGQLTAWSMLSYSDDTAVISLAMTNAALQGQYVTIPVTLRWADEDWRMVAPPTGSWDSSAAVTPTLQGYVEWGRP</sequence>
<proteinExistence type="predicted"/>
<gene>
    <name evidence="3" type="ordered locus">AMIS_12780</name>
</gene>
<dbReference type="KEGG" id="ams:AMIS_12780"/>
<dbReference type="EMBL" id="AP012319">
    <property type="protein sequence ID" value="BAL86498.1"/>
    <property type="molecule type" value="Genomic_DNA"/>
</dbReference>
<evidence type="ECO:0000256" key="1">
    <source>
        <dbReference type="SAM" id="MobiDB-lite"/>
    </source>
</evidence>
<evidence type="ECO:0000313" key="4">
    <source>
        <dbReference type="Proteomes" id="UP000007882"/>
    </source>
</evidence>
<dbReference type="Proteomes" id="UP000007882">
    <property type="component" value="Chromosome"/>
</dbReference>
<keyword evidence="4" id="KW-1185">Reference proteome</keyword>
<organism evidence="3 4">
    <name type="scientific">Actinoplanes missouriensis (strain ATCC 14538 / DSM 43046 / CBS 188.64 / JCM 3121 / NBRC 102363 / NCIMB 12654 / NRRL B-3342 / UNCC 431)</name>
    <dbReference type="NCBI Taxonomy" id="512565"/>
    <lineage>
        <taxon>Bacteria</taxon>
        <taxon>Bacillati</taxon>
        <taxon>Actinomycetota</taxon>
        <taxon>Actinomycetes</taxon>
        <taxon>Micromonosporales</taxon>
        <taxon>Micromonosporaceae</taxon>
        <taxon>Actinoplanes</taxon>
    </lineage>
</organism>
<dbReference type="PATRIC" id="fig|512565.3.peg.1282"/>
<evidence type="ECO:0000313" key="3">
    <source>
        <dbReference type="EMBL" id="BAL86498.1"/>
    </source>
</evidence>
<feature type="domain" description="DUF8175" evidence="2">
    <location>
        <begin position="43"/>
        <end position="233"/>
    </location>
</feature>
<protein>
    <recommendedName>
        <fullName evidence="2">DUF8175 domain-containing protein</fullName>
    </recommendedName>
</protein>
<dbReference type="Pfam" id="PF26526">
    <property type="entry name" value="DUF8175"/>
    <property type="match status" value="1"/>
</dbReference>
<reference evidence="3 4" key="1">
    <citation type="submission" date="2012-02" db="EMBL/GenBank/DDBJ databases">
        <title>Complete genome sequence of Actinoplanes missouriensis 431 (= NBRC 102363).</title>
        <authorList>
            <person name="Ohnishi Y."/>
            <person name="Ishikawa J."/>
            <person name="Sekine M."/>
            <person name="Hosoyama A."/>
            <person name="Harada T."/>
            <person name="Narita H."/>
            <person name="Hata T."/>
            <person name="Konno Y."/>
            <person name="Tutikane K."/>
            <person name="Fujita N."/>
            <person name="Horinouchi S."/>
            <person name="Hayakawa M."/>
        </authorList>
    </citation>
    <scope>NUCLEOTIDE SEQUENCE [LARGE SCALE GENOMIC DNA]</scope>
    <source>
        <strain evidence="4">ATCC 14538 / DSM 43046 / CBS 188.64 / JCM 3121 / NBRC 102363 / NCIMB 12654 / NRRL B-3342 / UNCC 431</strain>
    </source>
</reference>
<dbReference type="eggNOG" id="ENOG5033D9Z">
    <property type="taxonomic scope" value="Bacteria"/>
</dbReference>
<dbReference type="STRING" id="512565.AMIS_12780"/>
<name>I0H0G1_ACTM4</name>
<dbReference type="AlphaFoldDB" id="I0H0G1"/>
<feature type="region of interest" description="Disordered" evidence="1">
    <location>
        <begin position="38"/>
        <end position="70"/>
    </location>
</feature>
<dbReference type="RefSeq" id="WP_014441395.1">
    <property type="nucleotide sequence ID" value="NC_017093.1"/>
</dbReference>
<dbReference type="OrthoDB" id="4428031at2"/>
<evidence type="ECO:0000259" key="2">
    <source>
        <dbReference type="Pfam" id="PF26526"/>
    </source>
</evidence>